<feature type="domain" description="Fe2OG dioxygenase" evidence="1">
    <location>
        <begin position="122"/>
        <end position="216"/>
    </location>
</feature>
<dbReference type="EMBL" id="CP002447">
    <property type="protein sequence ID" value="ADV12874.1"/>
    <property type="molecule type" value="Genomic_DNA"/>
</dbReference>
<dbReference type="OrthoDB" id="278699at2"/>
<dbReference type="GO" id="GO:0070988">
    <property type="term" value="P:demethylation"/>
    <property type="evidence" value="ECO:0007669"/>
    <property type="project" value="InterPro"/>
</dbReference>
<dbReference type="InterPro" id="IPR032857">
    <property type="entry name" value="ALKBH4"/>
</dbReference>
<name>E8TNJ2_MESCW</name>
<dbReference type="STRING" id="765698.Mesci_3755"/>
<dbReference type="PANTHER" id="PTHR12463:SF1">
    <property type="entry name" value="2-OXOGLUTARATE AND FE-DEPENDENT OXYGENASE FAMILY PROTEIN"/>
    <property type="match status" value="1"/>
</dbReference>
<evidence type="ECO:0000313" key="2">
    <source>
        <dbReference type="EMBL" id="ADV12874.1"/>
    </source>
</evidence>
<dbReference type="Proteomes" id="UP000007471">
    <property type="component" value="Chromosome"/>
</dbReference>
<gene>
    <name evidence="2" type="ordered locus">Mesci_3755</name>
</gene>
<dbReference type="PROSITE" id="PS51471">
    <property type="entry name" value="FE2OG_OXY"/>
    <property type="match status" value="1"/>
</dbReference>
<dbReference type="InterPro" id="IPR027450">
    <property type="entry name" value="AlkB-like"/>
</dbReference>
<organism evidence="2 3">
    <name type="scientific">Mesorhizobium ciceri biovar biserrulae (strain HAMBI 2942 / LMG 23838 / WSM1271)</name>
    <dbReference type="NCBI Taxonomy" id="765698"/>
    <lineage>
        <taxon>Bacteria</taxon>
        <taxon>Pseudomonadati</taxon>
        <taxon>Pseudomonadota</taxon>
        <taxon>Alphaproteobacteria</taxon>
        <taxon>Hyphomicrobiales</taxon>
        <taxon>Phyllobacteriaceae</taxon>
        <taxon>Mesorhizobium</taxon>
    </lineage>
</organism>
<dbReference type="GO" id="GO:0032451">
    <property type="term" value="F:demethylase activity"/>
    <property type="evidence" value="ECO:0007669"/>
    <property type="project" value="TreeGrafter"/>
</dbReference>
<dbReference type="GO" id="GO:0016491">
    <property type="term" value="F:oxidoreductase activity"/>
    <property type="evidence" value="ECO:0007669"/>
    <property type="project" value="TreeGrafter"/>
</dbReference>
<accession>E8TNJ2</accession>
<evidence type="ECO:0000313" key="3">
    <source>
        <dbReference type="Proteomes" id="UP000007471"/>
    </source>
</evidence>
<protein>
    <submittedName>
        <fullName evidence="2">2OG-Fe(II) oxygenase</fullName>
    </submittedName>
</protein>
<dbReference type="InterPro" id="IPR005123">
    <property type="entry name" value="Oxoglu/Fe-dep_dioxygenase_dom"/>
</dbReference>
<evidence type="ECO:0000259" key="1">
    <source>
        <dbReference type="PROSITE" id="PS51471"/>
    </source>
</evidence>
<dbReference type="SUPFAM" id="SSF51197">
    <property type="entry name" value="Clavaminate synthase-like"/>
    <property type="match status" value="1"/>
</dbReference>
<dbReference type="eggNOG" id="COG3145">
    <property type="taxonomic scope" value="Bacteria"/>
</dbReference>
<dbReference type="PANTHER" id="PTHR12463">
    <property type="entry name" value="OXYGENASE-RELATED"/>
    <property type="match status" value="1"/>
</dbReference>
<proteinExistence type="predicted"/>
<dbReference type="InterPro" id="IPR037151">
    <property type="entry name" value="AlkB-like_sf"/>
</dbReference>
<dbReference type="Gene3D" id="2.60.120.590">
    <property type="entry name" value="Alpha-ketoglutarate-dependent dioxygenase AlkB-like"/>
    <property type="match status" value="1"/>
</dbReference>
<dbReference type="KEGG" id="mci:Mesci_3755"/>
<reference evidence="3" key="1">
    <citation type="submission" date="2011-01" db="EMBL/GenBank/DDBJ databases">
        <title>Complete sequence of chromosome of Mesorhizobium ciceri bv. biserrulae WSM1271.</title>
        <authorList>
            <person name="Lucas S."/>
            <person name="Copeland A."/>
            <person name="Lapidus A."/>
            <person name="Cheng J.-F."/>
            <person name="Goodwin L."/>
            <person name="Pitluck S."/>
            <person name="Teshima H."/>
            <person name="Detter J.C."/>
            <person name="Han C."/>
            <person name="Tapia R."/>
            <person name="Land M."/>
            <person name="Hauser L."/>
            <person name="Kyrpides N."/>
            <person name="Ivanova N."/>
            <person name="Nandasena K."/>
            <person name="Reeve W.G."/>
            <person name="Howieson J.G."/>
            <person name="O'Hara G."/>
            <person name="Tiwari R.P."/>
            <person name="Woyke T."/>
        </authorList>
    </citation>
    <scope>NUCLEOTIDE SEQUENCE [LARGE SCALE GENOMIC DNA]</scope>
    <source>
        <strain evidence="3">HAMBI 2942 / LMG 23838 / WSM1271</strain>
    </source>
</reference>
<sequence>MPGGLAFTILAGMATPKSKTLDSGSSGLQHDLFGAADDLPEGFFYQPELITAQEETELARHLEGLPFEAFDFHGHLANRRVVGFGLRYDYDRRQVVEAPPIPDFLLSLRDKIAALAGRPANAFAQVLINEYRPGAGIGWHRDKPHFEDVAGVSLLAPCSFRLRRKNGTKWDRRTIVVEPRSAYLMTGPSRMEWEHSIPAVDLHRYSITLRTLRANSA</sequence>
<dbReference type="Pfam" id="PF13532">
    <property type="entry name" value="2OG-FeII_Oxy_2"/>
    <property type="match status" value="1"/>
</dbReference>
<dbReference type="AlphaFoldDB" id="E8TNJ2"/>
<dbReference type="HOGENOM" id="CLU_093795_0_0_5"/>
<dbReference type="PATRIC" id="fig|765698.3.peg.4260"/>